<dbReference type="KEGG" id="ccp:CHC_T00005731001"/>
<keyword evidence="2" id="KW-1185">Reference proteome</keyword>
<dbReference type="AlphaFoldDB" id="R7QIA4"/>
<dbReference type="RefSeq" id="XP_005717675.1">
    <property type="nucleotide sequence ID" value="XM_005717618.1"/>
</dbReference>
<dbReference type="Proteomes" id="UP000012073">
    <property type="component" value="Unassembled WGS sequence"/>
</dbReference>
<dbReference type="GeneID" id="17325391"/>
<name>R7QIA4_CHOCR</name>
<evidence type="ECO:0000313" key="2">
    <source>
        <dbReference type="Proteomes" id="UP000012073"/>
    </source>
</evidence>
<organism evidence="1 2">
    <name type="scientific">Chondrus crispus</name>
    <name type="common">Carrageen Irish moss</name>
    <name type="synonym">Polymorpha crispa</name>
    <dbReference type="NCBI Taxonomy" id="2769"/>
    <lineage>
        <taxon>Eukaryota</taxon>
        <taxon>Rhodophyta</taxon>
        <taxon>Florideophyceae</taxon>
        <taxon>Rhodymeniophycidae</taxon>
        <taxon>Gigartinales</taxon>
        <taxon>Gigartinaceae</taxon>
        <taxon>Chondrus</taxon>
    </lineage>
</organism>
<reference evidence="2" key="1">
    <citation type="journal article" date="2013" name="Proc. Natl. Acad. Sci. U.S.A.">
        <title>Genome structure and metabolic features in the red seaweed Chondrus crispus shed light on evolution of the Archaeplastida.</title>
        <authorList>
            <person name="Collen J."/>
            <person name="Porcel B."/>
            <person name="Carre W."/>
            <person name="Ball S.G."/>
            <person name="Chaparro C."/>
            <person name="Tonon T."/>
            <person name="Barbeyron T."/>
            <person name="Michel G."/>
            <person name="Noel B."/>
            <person name="Valentin K."/>
            <person name="Elias M."/>
            <person name="Artiguenave F."/>
            <person name="Arun A."/>
            <person name="Aury J.M."/>
            <person name="Barbosa-Neto J.F."/>
            <person name="Bothwell J.H."/>
            <person name="Bouget F.Y."/>
            <person name="Brillet L."/>
            <person name="Cabello-Hurtado F."/>
            <person name="Capella-Gutierrez S."/>
            <person name="Charrier B."/>
            <person name="Cladiere L."/>
            <person name="Cock J.M."/>
            <person name="Coelho S.M."/>
            <person name="Colleoni C."/>
            <person name="Czjzek M."/>
            <person name="Da Silva C."/>
            <person name="Delage L."/>
            <person name="Denoeud F."/>
            <person name="Deschamps P."/>
            <person name="Dittami S.M."/>
            <person name="Gabaldon T."/>
            <person name="Gachon C.M."/>
            <person name="Groisillier A."/>
            <person name="Herve C."/>
            <person name="Jabbari K."/>
            <person name="Katinka M."/>
            <person name="Kloareg B."/>
            <person name="Kowalczyk N."/>
            <person name="Labadie K."/>
            <person name="Leblanc C."/>
            <person name="Lopez P.J."/>
            <person name="McLachlan D.H."/>
            <person name="Meslet-Cladiere L."/>
            <person name="Moustafa A."/>
            <person name="Nehr Z."/>
            <person name="Nyvall Collen P."/>
            <person name="Panaud O."/>
            <person name="Partensky F."/>
            <person name="Poulain J."/>
            <person name="Rensing S.A."/>
            <person name="Rousvoal S."/>
            <person name="Samson G."/>
            <person name="Symeonidi A."/>
            <person name="Weissenbach J."/>
            <person name="Zambounis A."/>
            <person name="Wincker P."/>
            <person name="Boyen C."/>
        </authorList>
    </citation>
    <scope>NUCLEOTIDE SEQUENCE [LARGE SCALE GENOMIC DNA]</scope>
    <source>
        <strain evidence="2">cv. Stackhouse</strain>
    </source>
</reference>
<accession>R7QIA4</accession>
<protein>
    <submittedName>
        <fullName evidence="1">Uncharacterized protein</fullName>
    </submittedName>
</protein>
<gene>
    <name evidence="1" type="ORF">CHC_T00005731001</name>
</gene>
<evidence type="ECO:0000313" key="1">
    <source>
        <dbReference type="EMBL" id="CDF37804.1"/>
    </source>
</evidence>
<sequence length="95" mass="10445">MPVVVRHSAPHREASQGLWSQGVLRPRGCCVRSNFISKQRSWQSAPPLLVVEWMQPTCALGICSNLNYCSIVCLHGTPCQVHNGRVTTLATRGTC</sequence>
<dbReference type="Gramene" id="CDF37804">
    <property type="protein sequence ID" value="CDF37804"/>
    <property type="gene ID" value="CHC_T00005731001"/>
</dbReference>
<dbReference type="EMBL" id="HG001871">
    <property type="protein sequence ID" value="CDF37804.1"/>
    <property type="molecule type" value="Genomic_DNA"/>
</dbReference>
<proteinExistence type="predicted"/>